<evidence type="ECO:0000256" key="2">
    <source>
        <dbReference type="SAM" id="Phobius"/>
    </source>
</evidence>
<dbReference type="EMBL" id="DF237094">
    <property type="protein sequence ID" value="GAQ83349.1"/>
    <property type="molecule type" value="Genomic_DNA"/>
</dbReference>
<dbReference type="Proteomes" id="UP000054558">
    <property type="component" value="Unassembled WGS sequence"/>
</dbReference>
<keyword evidence="2" id="KW-1133">Transmembrane helix</keyword>
<proteinExistence type="predicted"/>
<evidence type="ECO:0000256" key="1">
    <source>
        <dbReference type="SAM" id="MobiDB-lite"/>
    </source>
</evidence>
<feature type="region of interest" description="Disordered" evidence="1">
    <location>
        <begin position="1476"/>
        <end position="1529"/>
    </location>
</feature>
<gene>
    <name evidence="3" type="ORF">KFL_001450020</name>
</gene>
<accession>A0A1Y1I1N3</accession>
<feature type="transmembrane region" description="Helical" evidence="2">
    <location>
        <begin position="38"/>
        <end position="60"/>
    </location>
</feature>
<evidence type="ECO:0000313" key="4">
    <source>
        <dbReference type="Proteomes" id="UP000054558"/>
    </source>
</evidence>
<organism evidence="3 4">
    <name type="scientific">Klebsormidium nitens</name>
    <name type="common">Green alga</name>
    <name type="synonym">Ulothrix nitens</name>
    <dbReference type="NCBI Taxonomy" id="105231"/>
    <lineage>
        <taxon>Eukaryota</taxon>
        <taxon>Viridiplantae</taxon>
        <taxon>Streptophyta</taxon>
        <taxon>Klebsormidiophyceae</taxon>
        <taxon>Klebsormidiales</taxon>
        <taxon>Klebsormidiaceae</taxon>
        <taxon>Klebsormidium</taxon>
    </lineage>
</organism>
<dbReference type="STRING" id="105231.A0A1Y1I1N3"/>
<evidence type="ECO:0000313" key="3">
    <source>
        <dbReference type="EMBL" id="GAQ83349.1"/>
    </source>
</evidence>
<reference evidence="3 4" key="1">
    <citation type="journal article" date="2014" name="Nat. Commun.">
        <title>Klebsormidium flaccidum genome reveals primary factors for plant terrestrial adaptation.</title>
        <authorList>
            <person name="Hori K."/>
            <person name="Maruyama F."/>
            <person name="Fujisawa T."/>
            <person name="Togashi T."/>
            <person name="Yamamoto N."/>
            <person name="Seo M."/>
            <person name="Sato S."/>
            <person name="Yamada T."/>
            <person name="Mori H."/>
            <person name="Tajima N."/>
            <person name="Moriyama T."/>
            <person name="Ikeuchi M."/>
            <person name="Watanabe M."/>
            <person name="Wada H."/>
            <person name="Kobayashi K."/>
            <person name="Saito M."/>
            <person name="Masuda T."/>
            <person name="Sasaki-Sekimoto Y."/>
            <person name="Mashiguchi K."/>
            <person name="Awai K."/>
            <person name="Shimojima M."/>
            <person name="Masuda S."/>
            <person name="Iwai M."/>
            <person name="Nobusawa T."/>
            <person name="Narise T."/>
            <person name="Kondo S."/>
            <person name="Saito H."/>
            <person name="Sato R."/>
            <person name="Murakawa M."/>
            <person name="Ihara Y."/>
            <person name="Oshima-Yamada Y."/>
            <person name="Ohtaka K."/>
            <person name="Satoh M."/>
            <person name="Sonobe K."/>
            <person name="Ishii M."/>
            <person name="Ohtani R."/>
            <person name="Kanamori-Sato M."/>
            <person name="Honoki R."/>
            <person name="Miyazaki D."/>
            <person name="Mochizuki H."/>
            <person name="Umetsu J."/>
            <person name="Higashi K."/>
            <person name="Shibata D."/>
            <person name="Kamiya Y."/>
            <person name="Sato N."/>
            <person name="Nakamura Y."/>
            <person name="Tabata S."/>
            <person name="Ida S."/>
            <person name="Kurokawa K."/>
            <person name="Ohta H."/>
        </authorList>
    </citation>
    <scope>NUCLEOTIDE SEQUENCE [LARGE SCALE GENOMIC DNA]</scope>
    <source>
        <strain evidence="3 4">NIES-2285</strain>
    </source>
</reference>
<keyword evidence="2" id="KW-0472">Membrane</keyword>
<keyword evidence="2" id="KW-0812">Transmembrane</keyword>
<feature type="transmembrane region" description="Helical" evidence="2">
    <location>
        <begin position="1786"/>
        <end position="1809"/>
    </location>
</feature>
<name>A0A1Y1I1N3_KLENI</name>
<protein>
    <submittedName>
        <fullName evidence="3">Uncharacterized protein</fullName>
    </submittedName>
</protein>
<sequence>MGAPRRRSLAGQTVSVAVSESGVLDETAVQEKQTRPQLGISVALATSLTIFALLVILAYFTKPEHTKLEEGQLLRESRLAGGETDGAQRRELRMRLSGNVEGLGHQLAANPVVNDLLGGGSSSGIAAPIDATLTQVNQGSVEDAEKGMVKEALVDLTLPPTFETNFASGETPSAMLPNKILDLFTDQPAGYIPGELLPQSYVPGGAVPNLFNLPPFPLYTPPAKSLASRLAEALHGSSDVPSSLKAQAAMLILEQFIPKRLSDLPLFHGQSVKIPGLPAVSLPKLDVESIYTLVVKAQEAREDLLGFVIQETLARVLPIENYRSIITAVECSAEQMVVHALDTTPLLSWPVGALLIGDSEWGCANFTGGSGPFYRAIKSVATAAGNSVIITFEKDATHILRDLNLPDPSQAVGPAAAVARELLHCTTQAFDALPIDFDKLASECSVVESDCLAGAIPLGARCASAIQSAAYAAAGPASTLVGVAKCAQVVTAVLAQEHAGRLFTEGAVMGCGVLQNAFAPGNDSLSQCISGFNFTALDETQYAQHARACQDDSSAATCCASVQAVASKLLAANPEQASAVLTDAVLSEGCTHALKVRMGLTNQSLEHCSAVFPTIETLLEGIQCAGKSAAQVAKTFDAGKIAVACAPLAGASASCGEEIAKAAKELAGGDSSEGCEAAVVMNLFANHFDVAFFALAQVPGAATIGASLPWLNQLKDQVAQIPYTVSSFPSLYKAALGDLSQTLNLKTLSDALAGWDSADVRTLSAAFARVPAPLRSAAAARIARALNRGTGFASAAYSIALDAQALAGLIAGYPTLPNGLPNLRLSPETLLLLAPFLPNRMPAMAEEGLPLNPEILTALSEAYHSLPHGLPALTVDAVTMGFLSGYLPNLPLELLSGSVPPLLFGEVFLAEVLKTGLPNLDHNQIADFLKKALPNLPVEPETLMEMAKEQFPNGVNPKTIRSLLTKKLSSVEAFQIAPTELSNVVTANLPMLPFDVERLDGLLGTLFPEGIINVTTLRKLATRASQMDRAELIQAISSRLPEGSITTRQLADLTAEKLPMLKVDGPKLADVLATFFPDGQINRTSIGILLREKLLTADVSPKELIARARAYMARAGGRVTPETLQTFLGTHLPFVGLGSTELQTLAQTLSQTLLPALTLAQTLSEALSLTANTAKDVALYETEVLIALQMLVYMPEIIHANTAFPGGMGALPLLYLPLLVLGPANVLPHLGATEGLFKVLDGLSGILTPHPSAPHFDCCPLDFSIPGSVYTDLSTNCQSGSDAYDVYSCCGAVRLAFLKVLEANAAILPPEVSSRALADACGAGFKAHLTGLYKYDLGDPTLSLDEFCAPVAGFGIIPDLNVAVEALFSDCPHRDLASVALAADLGALTGPCQDACAGDYSHNDPEEVSAHWKACNAAIWEHADALAGEESAAARAACAGVVRARLEQAYFGSLFNSTVTDCGSVFEGTPLAPYQSPPLFMPPPSVTPTPTEPSPKPAISPSPEPSPSAHPSPSPSPLSRATPVPTKTPAPLVATVTMGMALIGAAAEEFDDASKEKFISSFAVAQKLDPSAVKVTSVSFRVSQSVSLDGISFNEWNTVGSSAFIKSIATASNVSISAVHVDGLDVSDRRRLLSADVTPDGRQLLASGQFTVRFSINCTQPDQAVNVANSVTQVLNTGGVAAALAAQNLHPSVTIVDAPHVAVALTIEVVVAVADQAAAAALAAAMQTSVDDGTLQRVLVFYGIYADVVITQPPFTAIEGTPRPPPPPSDEVPVAQIVKAGSNTGLIAGIVAGCAVGAVLVASATAYFIRRRNQIFDQHMPRPVRLVI</sequence>
<keyword evidence="4" id="KW-1185">Reference proteome</keyword>
<feature type="compositionally biased region" description="Pro residues" evidence="1">
    <location>
        <begin position="1476"/>
        <end position="1516"/>
    </location>
</feature>